<evidence type="ECO:0000256" key="9">
    <source>
        <dbReference type="SAM" id="Phobius"/>
    </source>
</evidence>
<feature type="transmembrane region" description="Helical" evidence="9">
    <location>
        <begin position="847"/>
        <end position="871"/>
    </location>
</feature>
<evidence type="ECO:0000256" key="2">
    <source>
        <dbReference type="ARBA" id="ARBA00022692"/>
    </source>
</evidence>
<evidence type="ECO:0000256" key="7">
    <source>
        <dbReference type="ARBA" id="ARBA00023180"/>
    </source>
</evidence>
<dbReference type="GO" id="GO:0005886">
    <property type="term" value="C:plasma membrane"/>
    <property type="evidence" value="ECO:0007669"/>
    <property type="project" value="InterPro"/>
</dbReference>
<evidence type="ECO:0000313" key="12">
    <source>
        <dbReference type="EnsemblMetazoa" id="GAUT024778-PA"/>
    </source>
</evidence>
<keyword evidence="10" id="KW-0732">Signal</keyword>
<evidence type="ECO:0000256" key="1">
    <source>
        <dbReference type="ARBA" id="ARBA00004167"/>
    </source>
</evidence>
<dbReference type="InterPro" id="IPR015919">
    <property type="entry name" value="Cadherin-like_sf"/>
</dbReference>
<comment type="subcellular location">
    <subcellularLocation>
        <location evidence="1">Membrane</location>
        <topology evidence="1">Single-pass membrane protein</topology>
    </subcellularLocation>
</comment>
<dbReference type="AlphaFoldDB" id="A0A1A9V3P6"/>
<organism evidence="12 13">
    <name type="scientific">Glossina austeni</name>
    <name type="common">Savannah tsetse fly</name>
    <dbReference type="NCBI Taxonomy" id="7395"/>
    <lineage>
        <taxon>Eukaryota</taxon>
        <taxon>Metazoa</taxon>
        <taxon>Ecdysozoa</taxon>
        <taxon>Arthropoda</taxon>
        <taxon>Hexapoda</taxon>
        <taxon>Insecta</taxon>
        <taxon>Pterygota</taxon>
        <taxon>Neoptera</taxon>
        <taxon>Endopterygota</taxon>
        <taxon>Diptera</taxon>
        <taxon>Brachycera</taxon>
        <taxon>Muscomorpha</taxon>
        <taxon>Hippoboscoidea</taxon>
        <taxon>Glossinidae</taxon>
        <taxon>Glossina</taxon>
    </lineage>
</organism>
<dbReference type="GO" id="GO:0007156">
    <property type="term" value="P:homophilic cell adhesion via plasma membrane adhesion molecules"/>
    <property type="evidence" value="ECO:0007669"/>
    <property type="project" value="InterPro"/>
</dbReference>
<dbReference type="InterPro" id="IPR050174">
    <property type="entry name" value="Protocadherin/Cadherin-CA"/>
</dbReference>
<dbReference type="Gene3D" id="2.60.40.60">
    <property type="entry name" value="Cadherins"/>
    <property type="match status" value="2"/>
</dbReference>
<keyword evidence="5 9" id="KW-1133">Transmembrane helix</keyword>
<keyword evidence="6 9" id="KW-0472">Membrane</keyword>
<dbReference type="VEuPathDB" id="VectorBase:GAUT024778"/>
<keyword evidence="7" id="KW-0325">Glycoprotein</keyword>
<dbReference type="CDD" id="cd11304">
    <property type="entry name" value="Cadherin_repeat"/>
    <property type="match status" value="2"/>
</dbReference>
<dbReference type="PROSITE" id="PS50268">
    <property type="entry name" value="CADHERIN_2"/>
    <property type="match status" value="1"/>
</dbReference>
<dbReference type="EnsemblMetazoa" id="GAUT024778-RA">
    <property type="protein sequence ID" value="GAUT024778-PA"/>
    <property type="gene ID" value="GAUT024778"/>
</dbReference>
<feature type="chain" id="PRO_5008399004" description="Cadherin domain-containing protein" evidence="10">
    <location>
        <begin position="24"/>
        <end position="942"/>
    </location>
</feature>
<dbReference type="GO" id="GO:0005509">
    <property type="term" value="F:calcium ion binding"/>
    <property type="evidence" value="ECO:0007669"/>
    <property type="project" value="UniProtKB-UniRule"/>
</dbReference>
<keyword evidence="13" id="KW-1185">Reference proteome</keyword>
<feature type="signal peptide" evidence="10">
    <location>
        <begin position="1"/>
        <end position="23"/>
    </location>
</feature>
<evidence type="ECO:0000313" key="13">
    <source>
        <dbReference type="Proteomes" id="UP000078200"/>
    </source>
</evidence>
<dbReference type="PANTHER" id="PTHR24028">
    <property type="entry name" value="CADHERIN-87A"/>
    <property type="match status" value="1"/>
</dbReference>
<evidence type="ECO:0000256" key="4">
    <source>
        <dbReference type="ARBA" id="ARBA00022837"/>
    </source>
</evidence>
<reference evidence="12" key="1">
    <citation type="submission" date="2020-05" db="UniProtKB">
        <authorList>
            <consortium name="EnsemblMetazoa"/>
        </authorList>
    </citation>
    <scope>IDENTIFICATION</scope>
    <source>
        <strain evidence="12">TTRI</strain>
    </source>
</reference>
<dbReference type="InterPro" id="IPR002126">
    <property type="entry name" value="Cadherin-like_dom"/>
</dbReference>
<evidence type="ECO:0000256" key="6">
    <source>
        <dbReference type="ARBA" id="ARBA00023136"/>
    </source>
</evidence>
<feature type="domain" description="Cadherin" evidence="11">
    <location>
        <begin position="145"/>
        <end position="262"/>
    </location>
</feature>
<evidence type="ECO:0000259" key="11">
    <source>
        <dbReference type="PROSITE" id="PS50268"/>
    </source>
</evidence>
<dbReference type="Proteomes" id="UP000078200">
    <property type="component" value="Unassembled WGS sequence"/>
</dbReference>
<evidence type="ECO:0000256" key="5">
    <source>
        <dbReference type="ARBA" id="ARBA00022989"/>
    </source>
</evidence>
<sequence length="942" mass="108707">MKILQNYLLLLTNYLIFIEFIRADNAIVDCTSPESVFSVFNEPIKLSLRGIIKIYENVTIDDVTTTTNNDLSYNYIDARLEYSARDNQTKNLVIFANKYFESYAKEQTATRITLKIGLQCDMGGEKTLVFFQPLQEGNYFNPVFSQLDYEFVVPTPIFAGFDLTVFQAISATDDDLTNNQISFTSDKSLALYDIAVGVKNRATADKKTCFANLVVKRIFMELPQQIQFDVIATDNGIPPRSSKAVIKIRADPLNSLPIEPKFIQTLYKGFIDYDFRMNPLIIELENGTYSKDVRFTLLSKDTADYRLRDQHDGFVRIEWSPKNNNRSLILQRKSWEMELKAQHQRLRQFSKTAILIELADFEGNFHFIDDTYEGLISETGNLYMDTITFNPKIYQEEIEFQLNMNSYQLPINLKIFKNNITLELLDASIVQYMRTVPYIKLSLQATWLHLNASTQIIIKLEQLGLDSNHINGNHVEKSVMFKHIEEERYHFGVLNLTFNENCTFLVVSQWPQDKGTFSKCLTSFTISINIFYFFFHFFFLEFFYLNESSHSLDLKPIDREDRIFENFTKPLIIIKLKLVCRSLNLSVISESQSSNRFLSTFETEQFKIDEHDIPYSSSWMWLYLIIDDINDNSPEFQGIENDLLLGYPAANMPSFIYPDYVIHLHAIDKDIDLNAQIVYKMKDNFFFGIENKTGKIYPIVNGLKVGESINLVIQAIDRNGQGLIKELRLNIMALSEVFYSLLTVSENFKKSVHEITQDFNHISDLRVQLIKLSYVPRSIKISPKSTNGFVYKAWICAFKDNQPILSKNLKKELTENITADYIINLESFEEINLSHNTSQSSSVFVNYYLVFIICLFIVYSGCMALLIWYFYCTHSALKCNTIPAISSQCLQHNGTNNDDTIISASSSCPDTNKANDCLSRKSSQSHIKFNDLMKSAAIEECQ</sequence>
<dbReference type="SUPFAM" id="SSF49313">
    <property type="entry name" value="Cadherin-like"/>
    <property type="match status" value="2"/>
</dbReference>
<dbReference type="PROSITE" id="PS00232">
    <property type="entry name" value="CADHERIN_1"/>
    <property type="match status" value="1"/>
</dbReference>
<dbReference type="PANTHER" id="PTHR24028:SF328">
    <property type="entry name" value="CADHERIN-3"/>
    <property type="match status" value="1"/>
</dbReference>
<keyword evidence="4 8" id="KW-0106">Calcium</keyword>
<keyword evidence="2 9" id="KW-0812">Transmembrane</keyword>
<dbReference type="InterPro" id="IPR020894">
    <property type="entry name" value="Cadherin_CS"/>
</dbReference>
<protein>
    <recommendedName>
        <fullName evidence="11">Cadherin domain-containing protein</fullName>
    </recommendedName>
</protein>
<evidence type="ECO:0000256" key="3">
    <source>
        <dbReference type="ARBA" id="ARBA00022737"/>
    </source>
</evidence>
<evidence type="ECO:0000256" key="10">
    <source>
        <dbReference type="SAM" id="SignalP"/>
    </source>
</evidence>
<keyword evidence="3" id="KW-0677">Repeat</keyword>
<accession>A0A1A9V3P6</accession>
<name>A0A1A9V3P6_GLOAU</name>
<evidence type="ECO:0000256" key="8">
    <source>
        <dbReference type="PROSITE-ProRule" id="PRU00043"/>
    </source>
</evidence>
<proteinExistence type="predicted"/>